<protein>
    <submittedName>
        <fullName evidence="2">Helix-turn-helix domain-containing protein</fullName>
    </submittedName>
</protein>
<dbReference type="RefSeq" id="WP_163956458.1">
    <property type="nucleotide sequence ID" value="NZ_JAAGUX010000082.1"/>
</dbReference>
<gene>
    <name evidence="2" type="ORF">GV794_26715</name>
</gene>
<accession>A0ABX0CRT7</accession>
<dbReference type="InterPro" id="IPR021027">
    <property type="entry name" value="Transposase_put_HTH"/>
</dbReference>
<reference evidence="2 3" key="1">
    <citation type="submission" date="2020-01" db="EMBL/GenBank/DDBJ databases">
        <title>Genetics and antimicrobial susceptibilities of Nocardia species isolated from the soil; a comparison with species isolated from humans.</title>
        <authorList>
            <person name="Carrasco G."/>
            <person name="Monzon S."/>
            <person name="Sansegundo M."/>
            <person name="Garcia E."/>
            <person name="Garrido N."/>
            <person name="Medina M.J."/>
            <person name="Villalon P."/>
            <person name="Ramirez-Arocha A.C."/>
            <person name="Jimenez P."/>
            <person name="Cuesta I."/>
            <person name="Valdezate S."/>
        </authorList>
    </citation>
    <scope>NUCLEOTIDE SEQUENCE [LARGE SCALE GENOMIC DNA]</scope>
    <source>
        <strain evidence="2 3">CNM20110649</strain>
    </source>
</reference>
<sequence length="50" mass="6073">MGVKVIKRAYKYRFYPTPEQVDQLARTFGCVRYVYNRALAERSRAWTREQ</sequence>
<evidence type="ECO:0000313" key="3">
    <source>
        <dbReference type="Proteomes" id="UP000470876"/>
    </source>
</evidence>
<feature type="domain" description="Transposase putative helix-turn-helix" evidence="1">
    <location>
        <begin position="6"/>
        <end position="49"/>
    </location>
</feature>
<keyword evidence="3" id="KW-1185">Reference proteome</keyword>
<dbReference type="EMBL" id="JAAGUX010000082">
    <property type="protein sequence ID" value="NEW59200.1"/>
    <property type="molecule type" value="Genomic_DNA"/>
</dbReference>
<evidence type="ECO:0000313" key="2">
    <source>
        <dbReference type="EMBL" id="NEW59200.1"/>
    </source>
</evidence>
<dbReference type="Pfam" id="PF12323">
    <property type="entry name" value="HTH_OrfB_IS605"/>
    <property type="match status" value="1"/>
</dbReference>
<organism evidence="2 3">
    <name type="scientific">Nocardia cyriacigeorgica</name>
    <dbReference type="NCBI Taxonomy" id="135487"/>
    <lineage>
        <taxon>Bacteria</taxon>
        <taxon>Bacillati</taxon>
        <taxon>Actinomycetota</taxon>
        <taxon>Actinomycetes</taxon>
        <taxon>Mycobacteriales</taxon>
        <taxon>Nocardiaceae</taxon>
        <taxon>Nocardia</taxon>
    </lineage>
</organism>
<dbReference type="Proteomes" id="UP000470876">
    <property type="component" value="Unassembled WGS sequence"/>
</dbReference>
<feature type="non-terminal residue" evidence="2">
    <location>
        <position position="50"/>
    </location>
</feature>
<name>A0ABX0CRT7_9NOCA</name>
<evidence type="ECO:0000259" key="1">
    <source>
        <dbReference type="Pfam" id="PF12323"/>
    </source>
</evidence>
<comment type="caution">
    <text evidence="2">The sequence shown here is derived from an EMBL/GenBank/DDBJ whole genome shotgun (WGS) entry which is preliminary data.</text>
</comment>
<proteinExistence type="predicted"/>